<dbReference type="AlphaFoldDB" id="X1GLH3"/>
<accession>X1GLH3</accession>
<reference evidence="1" key="1">
    <citation type="journal article" date="2014" name="Front. Microbiol.">
        <title>High frequency of phylogenetically diverse reductive dehalogenase-homologous genes in deep subseafloor sedimentary metagenomes.</title>
        <authorList>
            <person name="Kawai M."/>
            <person name="Futagami T."/>
            <person name="Toyoda A."/>
            <person name="Takaki Y."/>
            <person name="Nishi S."/>
            <person name="Hori S."/>
            <person name="Arai W."/>
            <person name="Tsubouchi T."/>
            <person name="Morono Y."/>
            <person name="Uchiyama I."/>
            <person name="Ito T."/>
            <person name="Fujiyama A."/>
            <person name="Inagaki F."/>
            <person name="Takami H."/>
        </authorList>
    </citation>
    <scope>NUCLEOTIDE SEQUENCE</scope>
    <source>
        <strain evidence="1">Expedition CK06-06</strain>
    </source>
</reference>
<protein>
    <submittedName>
        <fullName evidence="1">Uncharacterized protein</fullName>
    </submittedName>
</protein>
<gene>
    <name evidence="1" type="ORF">S03H2_38674</name>
</gene>
<name>X1GLH3_9ZZZZ</name>
<feature type="non-terminal residue" evidence="1">
    <location>
        <position position="1"/>
    </location>
</feature>
<evidence type="ECO:0000313" key="1">
    <source>
        <dbReference type="EMBL" id="GAH58012.1"/>
    </source>
</evidence>
<organism evidence="1">
    <name type="scientific">marine sediment metagenome</name>
    <dbReference type="NCBI Taxonomy" id="412755"/>
    <lineage>
        <taxon>unclassified sequences</taxon>
        <taxon>metagenomes</taxon>
        <taxon>ecological metagenomes</taxon>
    </lineage>
</organism>
<proteinExistence type="predicted"/>
<sequence>AIEIGAYGLGEPIDIWTITDNGIKKISQDEMMAIDDTCNSWKEVEREVFKSIYGEKNETN</sequence>
<comment type="caution">
    <text evidence="1">The sequence shown here is derived from an EMBL/GenBank/DDBJ whole genome shotgun (WGS) entry which is preliminary data.</text>
</comment>
<dbReference type="EMBL" id="BARU01023855">
    <property type="protein sequence ID" value="GAH58012.1"/>
    <property type="molecule type" value="Genomic_DNA"/>
</dbReference>